<gene>
    <name evidence="2" type="primary">AVEN_257715_1</name>
    <name evidence="2" type="ORF">TNCV_2868131</name>
</gene>
<proteinExistence type="predicted"/>
<feature type="compositionally biased region" description="Basic residues" evidence="1">
    <location>
        <begin position="93"/>
        <end position="103"/>
    </location>
</feature>
<name>A0A8X6UWS7_TRICX</name>
<dbReference type="AlphaFoldDB" id="A0A8X6UWS7"/>
<organism evidence="2 3">
    <name type="scientific">Trichonephila clavipes</name>
    <name type="common">Golden silk orbweaver</name>
    <name type="synonym">Nephila clavipes</name>
    <dbReference type="NCBI Taxonomy" id="2585209"/>
    <lineage>
        <taxon>Eukaryota</taxon>
        <taxon>Metazoa</taxon>
        <taxon>Ecdysozoa</taxon>
        <taxon>Arthropoda</taxon>
        <taxon>Chelicerata</taxon>
        <taxon>Arachnida</taxon>
        <taxon>Araneae</taxon>
        <taxon>Araneomorphae</taxon>
        <taxon>Entelegynae</taxon>
        <taxon>Araneoidea</taxon>
        <taxon>Nephilidae</taxon>
        <taxon>Trichonephila</taxon>
    </lineage>
</organism>
<dbReference type="EMBL" id="BMAU01021018">
    <property type="protein sequence ID" value="GFX86987.1"/>
    <property type="molecule type" value="Genomic_DNA"/>
</dbReference>
<feature type="compositionally biased region" description="Low complexity" evidence="1">
    <location>
        <begin position="150"/>
        <end position="228"/>
    </location>
</feature>
<feature type="compositionally biased region" description="Polar residues" evidence="1">
    <location>
        <begin position="129"/>
        <end position="138"/>
    </location>
</feature>
<dbReference type="Proteomes" id="UP000887159">
    <property type="component" value="Unassembled WGS sequence"/>
</dbReference>
<feature type="region of interest" description="Disordered" evidence="1">
    <location>
        <begin position="28"/>
        <end position="237"/>
    </location>
</feature>
<sequence length="322" mass="36092">MSNASDIDVENLSLESYFENLDVPRDYFPPPDVFHNLPALPVPTPPQTIRPSPRRSSSEGYSSGSSSPAAARNRSRSPAAARSRSRSPASVRRSARLAARRGKSASPVRRVGKRGRRSATVGQHRSRSRSLAANANCQRSSAADRHRSRSPSPAARVNRSRSPSPAARVNRSRSPSPAARVNRSRSPSPASRVRSRSPSPAGRVNRSRSPSASNSSRSRSPSPGPSNRQHNRRRRIRKFKVQRSPYLNWGNSRRELVYDYPPHRLTFHNDDKDFTVRRIPNKACSYLLSHCSKTHPIRRDTVPRNAVISIKKETCYLNHYYH</sequence>
<protein>
    <submittedName>
        <fullName evidence="2">Uncharacterized protein</fullName>
    </submittedName>
</protein>
<accession>A0A8X6UWS7</accession>
<evidence type="ECO:0000313" key="2">
    <source>
        <dbReference type="EMBL" id="GFX86987.1"/>
    </source>
</evidence>
<feature type="compositionally biased region" description="Low complexity" evidence="1">
    <location>
        <begin position="50"/>
        <end position="92"/>
    </location>
</feature>
<keyword evidence="3" id="KW-1185">Reference proteome</keyword>
<comment type="caution">
    <text evidence="2">The sequence shown here is derived from an EMBL/GenBank/DDBJ whole genome shotgun (WGS) entry which is preliminary data.</text>
</comment>
<reference evidence="2" key="1">
    <citation type="submission" date="2020-08" db="EMBL/GenBank/DDBJ databases">
        <title>Multicomponent nature underlies the extraordinary mechanical properties of spider dragline silk.</title>
        <authorList>
            <person name="Kono N."/>
            <person name="Nakamura H."/>
            <person name="Mori M."/>
            <person name="Yoshida Y."/>
            <person name="Ohtoshi R."/>
            <person name="Malay A.D."/>
            <person name="Moran D.A.P."/>
            <person name="Tomita M."/>
            <person name="Numata K."/>
            <person name="Arakawa K."/>
        </authorList>
    </citation>
    <scope>NUCLEOTIDE SEQUENCE</scope>
</reference>
<evidence type="ECO:0000313" key="3">
    <source>
        <dbReference type="Proteomes" id="UP000887159"/>
    </source>
</evidence>
<evidence type="ECO:0000256" key="1">
    <source>
        <dbReference type="SAM" id="MobiDB-lite"/>
    </source>
</evidence>